<evidence type="ECO:0000313" key="1">
    <source>
        <dbReference type="EMBL" id="EUJ38605.1"/>
    </source>
</evidence>
<dbReference type="RefSeq" id="WP_035314913.1">
    <property type="nucleotide sequence ID" value="NZ_AODH01000035.1"/>
</dbReference>
<comment type="caution">
    <text evidence="1">The sequence shown here is derived from an EMBL/GenBank/DDBJ whole genome shotgun (WGS) entry which is preliminary data.</text>
</comment>
<dbReference type="OrthoDB" id="9934438at2"/>
<dbReference type="AlphaFoldDB" id="W7CPK0"/>
<protein>
    <submittedName>
        <fullName evidence="1">Uncharacterized protein</fullName>
    </submittedName>
</protein>
<sequence length="113" mass="12826">MLSVFKVTYNEAYKEKGVDNMRVTEAAQQFLTPILAAYPELNTICLFDNSCECGNEEHHQGHHHFALSLETPLADDHIEKINDQLNVAWSANLSERMVGVVIDYNETGLFIQE</sequence>
<accession>W7CPK0</accession>
<reference evidence="1 2" key="1">
    <citation type="submission" date="2012-12" db="EMBL/GenBank/DDBJ databases">
        <title>Novel taxa of Listeriaceae from agricultural environments in the United States.</title>
        <authorList>
            <person name="den Bakker H.C."/>
            <person name="Allred A."/>
            <person name="Warchocki S."/>
            <person name="Wright E.M."/>
            <person name="Burrell A."/>
            <person name="Nightingale K.K."/>
            <person name="Kephart D."/>
            <person name="Wiedmann M."/>
        </authorList>
    </citation>
    <scope>NUCLEOTIDE SEQUENCE [LARGE SCALE GENOMIC DNA]</scope>
    <source>
        <strain evidence="1 2">FSL F6-1037</strain>
    </source>
</reference>
<name>W7CPK0_9LIST</name>
<evidence type="ECO:0000313" key="2">
    <source>
        <dbReference type="Proteomes" id="UP000019243"/>
    </source>
</evidence>
<keyword evidence="2" id="KW-1185">Reference proteome</keyword>
<gene>
    <name evidence="1" type="ORF">BCAMP_08621</name>
</gene>
<organism evidence="1 2">
    <name type="scientific">Brochothrix campestris FSL F6-1037</name>
    <dbReference type="NCBI Taxonomy" id="1265861"/>
    <lineage>
        <taxon>Bacteria</taxon>
        <taxon>Bacillati</taxon>
        <taxon>Bacillota</taxon>
        <taxon>Bacilli</taxon>
        <taxon>Bacillales</taxon>
        <taxon>Listeriaceae</taxon>
        <taxon>Brochothrix</taxon>
    </lineage>
</organism>
<proteinExistence type="predicted"/>
<dbReference type="Proteomes" id="UP000019243">
    <property type="component" value="Unassembled WGS sequence"/>
</dbReference>
<dbReference type="EMBL" id="AODH01000035">
    <property type="protein sequence ID" value="EUJ38605.1"/>
    <property type="molecule type" value="Genomic_DNA"/>
</dbReference>